<sequence length="192" mass="21967">MAEARSSPEVIGVSLPALEVQHETKFEDYSLTDITHVVVHLSDITPKNIRNIMNFNADTSYEYDGKYYVDLIGKMLSVTFFGNENQLELLGTELMGRRVFVAFTNIEQKKELDLNQSSRHEKLQVAEVMFMRTNPRETLKIFWRPARAMVLQRVLAKVMKGSEMGRVRVMRTRSDVIPRKLNPSLSRGSASA</sequence>
<accession>A0A7T7BIK8</accession>
<proteinExistence type="predicted"/>
<gene>
    <name evidence="1" type="ORF">Pdw03_3985</name>
</gene>
<dbReference type="GeneID" id="26235777"/>
<dbReference type="OMA" id="MRTNPRE"/>
<name>A0A7T7BIK8_PENDI</name>
<dbReference type="RefSeq" id="XP_014531618.1">
    <property type="nucleotide sequence ID" value="XM_014676132.1"/>
</dbReference>
<dbReference type="KEGG" id="pdp:PDIP_74610"/>
<protein>
    <submittedName>
        <fullName evidence="1">UPF0648 protein C3H5.09c</fullName>
    </submittedName>
</protein>
<evidence type="ECO:0000313" key="2">
    <source>
        <dbReference type="Proteomes" id="UP000595662"/>
    </source>
</evidence>
<dbReference type="AlphaFoldDB" id="A0A7T7BIK8"/>
<reference evidence="1 2" key="1">
    <citation type="submission" date="2020-08" db="EMBL/GenBank/DDBJ databases">
        <title>The completed genome sequence of the pathogenic ascomycete fungus Penicillium digitatum.</title>
        <authorList>
            <person name="Wang M."/>
        </authorList>
    </citation>
    <scope>NUCLEOTIDE SEQUENCE [LARGE SCALE GENOMIC DNA]</scope>
    <source>
        <strain evidence="1 2">PdW03</strain>
    </source>
</reference>
<dbReference type="Proteomes" id="UP000595662">
    <property type="component" value="Chromosome 1"/>
</dbReference>
<dbReference type="EMBL" id="CP060774">
    <property type="protein sequence ID" value="QQK41131.1"/>
    <property type="molecule type" value="Genomic_DNA"/>
</dbReference>
<organism evidence="1 2">
    <name type="scientific">Penicillium digitatum</name>
    <name type="common">Green mold</name>
    <dbReference type="NCBI Taxonomy" id="36651"/>
    <lineage>
        <taxon>Eukaryota</taxon>
        <taxon>Fungi</taxon>
        <taxon>Dikarya</taxon>
        <taxon>Ascomycota</taxon>
        <taxon>Pezizomycotina</taxon>
        <taxon>Eurotiomycetes</taxon>
        <taxon>Eurotiomycetidae</taxon>
        <taxon>Eurotiales</taxon>
        <taxon>Aspergillaceae</taxon>
        <taxon>Penicillium</taxon>
    </lineage>
</organism>
<dbReference type="VEuPathDB" id="FungiDB:PDIP_74610"/>
<evidence type="ECO:0000313" key="1">
    <source>
        <dbReference type="EMBL" id="QQK41131.1"/>
    </source>
</evidence>